<comment type="caution">
    <text evidence="9">The sequence shown here is derived from an EMBL/GenBank/DDBJ whole genome shotgun (WGS) entry which is preliminary data.</text>
</comment>
<evidence type="ECO:0000256" key="5">
    <source>
        <dbReference type="ARBA" id="ARBA00023136"/>
    </source>
</evidence>
<feature type="transmembrane region" description="Helical" evidence="7">
    <location>
        <begin position="247"/>
        <end position="264"/>
    </location>
</feature>
<evidence type="ECO:0000313" key="10">
    <source>
        <dbReference type="Proteomes" id="UP001205311"/>
    </source>
</evidence>
<dbReference type="EMBL" id="JAMTCP010000024">
    <property type="protein sequence ID" value="MCP2260157.1"/>
    <property type="molecule type" value="Genomic_DNA"/>
</dbReference>
<keyword evidence="10" id="KW-1185">Reference proteome</keyword>
<dbReference type="PANTHER" id="PTHR32322:SF2">
    <property type="entry name" value="EAMA DOMAIN-CONTAINING PROTEIN"/>
    <property type="match status" value="1"/>
</dbReference>
<keyword evidence="3 7" id="KW-0812">Transmembrane</keyword>
<protein>
    <submittedName>
        <fullName evidence="9">Permease of the drug/metabolite transporter (DMT) superfamily</fullName>
    </submittedName>
</protein>
<comment type="subcellular location">
    <subcellularLocation>
        <location evidence="1">Membrane</location>
        <topology evidence="1">Multi-pass membrane protein</topology>
    </subcellularLocation>
</comment>
<feature type="transmembrane region" description="Helical" evidence="7">
    <location>
        <begin position="30"/>
        <end position="53"/>
    </location>
</feature>
<feature type="transmembrane region" description="Helical" evidence="7">
    <location>
        <begin position="7"/>
        <end position="24"/>
    </location>
</feature>
<evidence type="ECO:0000256" key="1">
    <source>
        <dbReference type="ARBA" id="ARBA00004141"/>
    </source>
</evidence>
<organism evidence="9 10">
    <name type="scientific">Streptoalloteichus tenebrarius (strain ATCC 17920 / DSM 40477 / JCM 4838 / CBS 697.72 / NBRC 16177 / NCIMB 11028 / NRRL B-12390 / A12253. 1 / ISP 5477)</name>
    <name type="common">Streptomyces tenebrarius</name>
    <dbReference type="NCBI Taxonomy" id="1933"/>
    <lineage>
        <taxon>Bacteria</taxon>
        <taxon>Bacillati</taxon>
        <taxon>Actinomycetota</taxon>
        <taxon>Actinomycetes</taxon>
        <taxon>Pseudonocardiales</taxon>
        <taxon>Pseudonocardiaceae</taxon>
        <taxon>Streptoalloteichus</taxon>
    </lineage>
</organism>
<evidence type="ECO:0000256" key="4">
    <source>
        <dbReference type="ARBA" id="ARBA00022989"/>
    </source>
</evidence>
<feature type="domain" description="EamA" evidence="8">
    <location>
        <begin position="13"/>
        <end position="139"/>
    </location>
</feature>
<feature type="transmembrane region" description="Helical" evidence="7">
    <location>
        <begin position="148"/>
        <end position="169"/>
    </location>
</feature>
<dbReference type="InterPro" id="IPR037185">
    <property type="entry name" value="EmrE-like"/>
</dbReference>
<feature type="transmembrane region" description="Helical" evidence="7">
    <location>
        <begin position="93"/>
        <end position="114"/>
    </location>
</feature>
<dbReference type="InterPro" id="IPR050638">
    <property type="entry name" value="AA-Vitamin_Transporters"/>
</dbReference>
<feature type="transmembrane region" description="Helical" evidence="7">
    <location>
        <begin position="65"/>
        <end position="87"/>
    </location>
</feature>
<dbReference type="PANTHER" id="PTHR32322">
    <property type="entry name" value="INNER MEMBRANE TRANSPORTER"/>
    <property type="match status" value="1"/>
</dbReference>
<dbReference type="Proteomes" id="UP001205311">
    <property type="component" value="Unassembled WGS sequence"/>
</dbReference>
<name>A0ABT1HXA5_STRSD</name>
<accession>A0ABT1HXA5</accession>
<keyword evidence="5 7" id="KW-0472">Membrane</keyword>
<dbReference type="RefSeq" id="WP_253671033.1">
    <property type="nucleotide sequence ID" value="NZ_JAMTCP010000024.1"/>
</dbReference>
<dbReference type="SUPFAM" id="SSF103481">
    <property type="entry name" value="Multidrug resistance efflux transporter EmrE"/>
    <property type="match status" value="2"/>
</dbReference>
<feature type="transmembrane region" description="Helical" evidence="7">
    <location>
        <begin position="270"/>
        <end position="287"/>
    </location>
</feature>
<sequence length="330" mass="33878">MTSPGSLLRLGTLALLWGSSFLWIKLGLDAFSPVQLVLVRVALGAVVLVAICRARRVALPRGARVWGHLAVAGLLANALPFVMFGFGEQTVDTGLAGVLNGTMPLWTLLIALLVRQERGLGWAKGAGLALGFAGTLLIFAPWQSGGVLGWGSLAILCAALSYGLSAVYMARYLAGRGIPPVAVAAGQMICATAWTALAMPVGGLEAVRWNAVSLLAVAVLGVFGTGLAFIVYYRLIADDGPTVASTTAYLMPIVSVLLGAVVLHEELHPRVLGGMAVILVGVALTRVTPRRTARVEETPAPSSAPAPSAPAPLNAAPLNPAQPASASAGD</sequence>
<evidence type="ECO:0000256" key="3">
    <source>
        <dbReference type="ARBA" id="ARBA00022692"/>
    </source>
</evidence>
<gene>
    <name evidence="9" type="ORF">LX15_003870</name>
</gene>
<proteinExistence type="inferred from homology"/>
<evidence type="ECO:0000256" key="6">
    <source>
        <dbReference type="SAM" id="MobiDB-lite"/>
    </source>
</evidence>
<evidence type="ECO:0000313" key="9">
    <source>
        <dbReference type="EMBL" id="MCP2260157.1"/>
    </source>
</evidence>
<reference evidence="9 10" key="1">
    <citation type="submission" date="2022-06" db="EMBL/GenBank/DDBJ databases">
        <title>Genomic Encyclopedia of Archaeal and Bacterial Type Strains, Phase II (KMG-II): from individual species to whole genera.</title>
        <authorList>
            <person name="Goeker M."/>
        </authorList>
    </citation>
    <scope>NUCLEOTIDE SEQUENCE [LARGE SCALE GENOMIC DNA]</scope>
    <source>
        <strain evidence="9 10">DSM 40477</strain>
    </source>
</reference>
<feature type="compositionally biased region" description="Low complexity" evidence="6">
    <location>
        <begin position="311"/>
        <end position="330"/>
    </location>
</feature>
<feature type="transmembrane region" description="Helical" evidence="7">
    <location>
        <begin position="211"/>
        <end position="235"/>
    </location>
</feature>
<feature type="transmembrane region" description="Helical" evidence="7">
    <location>
        <begin position="181"/>
        <end position="199"/>
    </location>
</feature>
<feature type="transmembrane region" description="Helical" evidence="7">
    <location>
        <begin position="121"/>
        <end position="142"/>
    </location>
</feature>
<evidence type="ECO:0000259" key="8">
    <source>
        <dbReference type="Pfam" id="PF00892"/>
    </source>
</evidence>
<feature type="domain" description="EamA" evidence="8">
    <location>
        <begin position="150"/>
        <end position="285"/>
    </location>
</feature>
<dbReference type="Gene3D" id="1.10.3730.20">
    <property type="match status" value="1"/>
</dbReference>
<dbReference type="InterPro" id="IPR000620">
    <property type="entry name" value="EamA_dom"/>
</dbReference>
<comment type="similarity">
    <text evidence="2">Belongs to the EamA transporter family.</text>
</comment>
<evidence type="ECO:0000256" key="2">
    <source>
        <dbReference type="ARBA" id="ARBA00007362"/>
    </source>
</evidence>
<evidence type="ECO:0000256" key="7">
    <source>
        <dbReference type="SAM" id="Phobius"/>
    </source>
</evidence>
<feature type="region of interest" description="Disordered" evidence="6">
    <location>
        <begin position="292"/>
        <end position="330"/>
    </location>
</feature>
<keyword evidence="4 7" id="KW-1133">Transmembrane helix</keyword>
<dbReference type="Pfam" id="PF00892">
    <property type="entry name" value="EamA"/>
    <property type="match status" value="2"/>
</dbReference>